<keyword evidence="5" id="KW-1185">Reference proteome</keyword>
<evidence type="ECO:0000313" key="5">
    <source>
        <dbReference type="Proteomes" id="UP000054498"/>
    </source>
</evidence>
<evidence type="ECO:0000256" key="2">
    <source>
        <dbReference type="ARBA" id="ARBA00023004"/>
    </source>
</evidence>
<dbReference type="RefSeq" id="XP_013897157.1">
    <property type="nucleotide sequence ID" value="XM_014041703.1"/>
</dbReference>
<organism evidence="4 5">
    <name type="scientific">Monoraphidium neglectum</name>
    <dbReference type="NCBI Taxonomy" id="145388"/>
    <lineage>
        <taxon>Eukaryota</taxon>
        <taxon>Viridiplantae</taxon>
        <taxon>Chlorophyta</taxon>
        <taxon>core chlorophytes</taxon>
        <taxon>Chlorophyceae</taxon>
        <taxon>CS clade</taxon>
        <taxon>Sphaeropleales</taxon>
        <taxon>Selenastraceae</taxon>
        <taxon>Monoraphidium</taxon>
    </lineage>
</organism>
<dbReference type="GeneID" id="25742700"/>
<dbReference type="GO" id="GO:0042542">
    <property type="term" value="P:response to hydrogen peroxide"/>
    <property type="evidence" value="ECO:0007669"/>
    <property type="project" value="TreeGrafter"/>
</dbReference>
<sequence length="80" mass="8513">MCNDAYGAVMVASELAKAFNCSVNDLPLSLGALMAVTWIGPKLPAFITPEALQIVAEKFNIMPASLAGPEEDLKKMMANK</sequence>
<dbReference type="GO" id="GO:0050418">
    <property type="term" value="F:hydroxylamine reductase activity"/>
    <property type="evidence" value="ECO:0007669"/>
    <property type="project" value="TreeGrafter"/>
</dbReference>
<dbReference type="InterPro" id="IPR016099">
    <property type="entry name" value="Prismane-like_a/b-sand"/>
</dbReference>
<dbReference type="KEGG" id="mng:MNEG_9825"/>
<dbReference type="GO" id="GO:0004601">
    <property type="term" value="F:peroxidase activity"/>
    <property type="evidence" value="ECO:0007669"/>
    <property type="project" value="TreeGrafter"/>
</dbReference>
<evidence type="ECO:0000313" key="4">
    <source>
        <dbReference type="EMBL" id="KIY98137.1"/>
    </source>
</evidence>
<protein>
    <recommendedName>
        <fullName evidence="6">Hydroxylamine reductase</fullName>
    </recommendedName>
</protein>
<dbReference type="GO" id="GO:0046872">
    <property type="term" value="F:metal ion binding"/>
    <property type="evidence" value="ECO:0007669"/>
    <property type="project" value="UniProtKB-KW"/>
</dbReference>
<proteinExistence type="predicted"/>
<gene>
    <name evidence="4" type="ORF">MNEG_9825</name>
</gene>
<dbReference type="PANTHER" id="PTHR30109">
    <property type="entry name" value="HYDROXYLAMINE REDUCTASE"/>
    <property type="match status" value="1"/>
</dbReference>
<dbReference type="EMBL" id="KK102296">
    <property type="protein sequence ID" value="KIY98137.1"/>
    <property type="molecule type" value="Genomic_DNA"/>
</dbReference>
<dbReference type="InterPro" id="IPR004137">
    <property type="entry name" value="HCP/CODH"/>
</dbReference>
<evidence type="ECO:0008006" key="6">
    <source>
        <dbReference type="Google" id="ProtNLM"/>
    </source>
</evidence>
<dbReference type="AlphaFoldDB" id="A0A0D2JF79"/>
<keyword evidence="3" id="KW-0411">Iron-sulfur</keyword>
<dbReference type="Gene3D" id="3.40.50.2030">
    <property type="match status" value="1"/>
</dbReference>
<dbReference type="SUPFAM" id="SSF56821">
    <property type="entry name" value="Prismane protein-like"/>
    <property type="match status" value="1"/>
</dbReference>
<dbReference type="Pfam" id="PF03063">
    <property type="entry name" value="Prismane"/>
    <property type="match status" value="1"/>
</dbReference>
<accession>A0A0D2JF79</accession>
<dbReference type="Proteomes" id="UP000054498">
    <property type="component" value="Unassembled WGS sequence"/>
</dbReference>
<dbReference type="InterPro" id="IPR011254">
    <property type="entry name" value="Prismane-like_sf"/>
</dbReference>
<dbReference type="STRING" id="145388.A0A0D2JF79"/>
<keyword evidence="2" id="KW-0408">Iron</keyword>
<evidence type="ECO:0000256" key="1">
    <source>
        <dbReference type="ARBA" id="ARBA00022723"/>
    </source>
</evidence>
<dbReference type="PANTHER" id="PTHR30109:SF0">
    <property type="entry name" value="HYDROXYLAMINE REDUCTASE"/>
    <property type="match status" value="1"/>
</dbReference>
<name>A0A0D2JF79_9CHLO</name>
<evidence type="ECO:0000256" key="3">
    <source>
        <dbReference type="ARBA" id="ARBA00023014"/>
    </source>
</evidence>
<keyword evidence="1" id="KW-0479">Metal-binding</keyword>
<reference evidence="4 5" key="1">
    <citation type="journal article" date="2013" name="BMC Genomics">
        <title>Reconstruction of the lipid metabolism for the microalga Monoraphidium neglectum from its genome sequence reveals characteristics suitable for biofuel production.</title>
        <authorList>
            <person name="Bogen C."/>
            <person name="Al-Dilaimi A."/>
            <person name="Albersmeier A."/>
            <person name="Wichmann J."/>
            <person name="Grundmann M."/>
            <person name="Rupp O."/>
            <person name="Lauersen K.J."/>
            <person name="Blifernez-Klassen O."/>
            <person name="Kalinowski J."/>
            <person name="Goesmann A."/>
            <person name="Mussgnug J.H."/>
            <person name="Kruse O."/>
        </authorList>
    </citation>
    <scope>NUCLEOTIDE SEQUENCE [LARGE SCALE GENOMIC DNA]</scope>
    <source>
        <strain evidence="4 5">SAG 48.87</strain>
    </source>
</reference>
<dbReference type="GO" id="GO:0051536">
    <property type="term" value="F:iron-sulfur cluster binding"/>
    <property type="evidence" value="ECO:0007669"/>
    <property type="project" value="UniProtKB-KW"/>
</dbReference>